<dbReference type="GO" id="GO:0005737">
    <property type="term" value="C:cytoplasm"/>
    <property type="evidence" value="ECO:0007669"/>
    <property type="project" value="GOC"/>
</dbReference>
<evidence type="ECO:0000313" key="2">
    <source>
        <dbReference type="EMBL" id="HFM97029.1"/>
    </source>
</evidence>
<dbReference type="PANTHER" id="PTHR34009">
    <property type="entry name" value="PROTEIN STAR"/>
    <property type="match status" value="1"/>
</dbReference>
<dbReference type="GO" id="GO:0005886">
    <property type="term" value="C:plasma membrane"/>
    <property type="evidence" value="ECO:0007669"/>
    <property type="project" value="TreeGrafter"/>
</dbReference>
<dbReference type="GO" id="GO:0032259">
    <property type="term" value="P:methylation"/>
    <property type="evidence" value="ECO:0007669"/>
    <property type="project" value="UniProtKB-KW"/>
</dbReference>
<accession>A0A7C3KBJ1</accession>
<evidence type="ECO:0000259" key="1">
    <source>
        <dbReference type="Pfam" id="PF05050"/>
    </source>
</evidence>
<feature type="domain" description="Methyltransferase FkbM" evidence="1">
    <location>
        <begin position="53"/>
        <end position="216"/>
    </location>
</feature>
<dbReference type="GO" id="GO:0008168">
    <property type="term" value="F:methyltransferase activity"/>
    <property type="evidence" value="ECO:0007669"/>
    <property type="project" value="UniProtKB-KW"/>
</dbReference>
<dbReference type="Gene3D" id="3.40.50.150">
    <property type="entry name" value="Vaccinia Virus protein VP39"/>
    <property type="match status" value="1"/>
</dbReference>
<dbReference type="InterPro" id="IPR029063">
    <property type="entry name" value="SAM-dependent_MTases_sf"/>
</dbReference>
<dbReference type="EMBL" id="DSRU01000050">
    <property type="protein sequence ID" value="HFM97029.1"/>
    <property type="molecule type" value="Genomic_DNA"/>
</dbReference>
<dbReference type="InterPro" id="IPR053202">
    <property type="entry name" value="EGF_Rcpt_Signaling_Reg"/>
</dbReference>
<dbReference type="InterPro" id="IPR006342">
    <property type="entry name" value="FkbM_mtfrase"/>
</dbReference>
<proteinExistence type="predicted"/>
<dbReference type="AlphaFoldDB" id="A0A7C3KBJ1"/>
<gene>
    <name evidence="2" type="ORF">ENR64_04530</name>
</gene>
<sequence length="239" mass="27518">MSQSFHPAQHRQLIEVHPETIAPKFEYNNETLNDRWIVEYIFPNRRNGYFVEAGAANGRAASSCYILETELDWTGICIEPNESFFQKLIENRPHSICENVCLADQPGKVTFIQGDGLHSSYLSGIKTNLEQFKSGSAEILQEGAVLEKEAVTLVSLLEKHNAPNVIDYGAFDIEGSELDVLQNFPFDRYRFLALTMECDESVWEQLFPILARYGYRQVSNPFNPKMHWEKYCLHESVEW</sequence>
<dbReference type="Pfam" id="PF05050">
    <property type="entry name" value="Methyltransf_21"/>
    <property type="match status" value="1"/>
</dbReference>
<keyword evidence="2" id="KW-0489">Methyltransferase</keyword>
<keyword evidence="2" id="KW-0808">Transferase</keyword>
<protein>
    <submittedName>
        <fullName evidence="2">FkbM family methyltransferase</fullName>
    </submittedName>
</protein>
<reference evidence="2" key="1">
    <citation type="journal article" date="2020" name="mSystems">
        <title>Genome- and Community-Level Interaction Insights into Carbon Utilization and Element Cycling Functions of Hydrothermarchaeota in Hydrothermal Sediment.</title>
        <authorList>
            <person name="Zhou Z."/>
            <person name="Liu Y."/>
            <person name="Xu W."/>
            <person name="Pan J."/>
            <person name="Luo Z.H."/>
            <person name="Li M."/>
        </authorList>
    </citation>
    <scope>NUCLEOTIDE SEQUENCE [LARGE SCALE GENOMIC DNA]</scope>
    <source>
        <strain evidence="2">SpSt-418</strain>
    </source>
</reference>
<name>A0A7C3KBJ1_9CYAN</name>
<comment type="caution">
    <text evidence="2">The sequence shown here is derived from an EMBL/GenBank/DDBJ whole genome shotgun (WGS) entry which is preliminary data.</text>
</comment>
<dbReference type="GO" id="GO:0006888">
    <property type="term" value="P:endoplasmic reticulum to Golgi vesicle-mediated transport"/>
    <property type="evidence" value="ECO:0007669"/>
    <property type="project" value="TreeGrafter"/>
</dbReference>
<dbReference type="PANTHER" id="PTHR34009:SF2">
    <property type="entry name" value="PROTEIN STAR"/>
    <property type="match status" value="1"/>
</dbReference>
<organism evidence="2">
    <name type="scientific">Oscillatoriales cyanobacterium SpSt-418</name>
    <dbReference type="NCBI Taxonomy" id="2282169"/>
    <lineage>
        <taxon>Bacteria</taxon>
        <taxon>Bacillati</taxon>
        <taxon>Cyanobacteriota</taxon>
        <taxon>Cyanophyceae</taxon>
        <taxon>Oscillatoriophycideae</taxon>
        <taxon>Oscillatoriales</taxon>
    </lineage>
</organism>
<dbReference type="GO" id="GO:0016197">
    <property type="term" value="P:endosomal transport"/>
    <property type="evidence" value="ECO:0007669"/>
    <property type="project" value="TreeGrafter"/>
</dbReference>
<dbReference type="SUPFAM" id="SSF53335">
    <property type="entry name" value="S-adenosyl-L-methionine-dependent methyltransferases"/>
    <property type="match status" value="1"/>
</dbReference>